<feature type="domain" description="Transposase IS200-like" evidence="1">
    <location>
        <begin position="9"/>
        <end position="147"/>
    </location>
</feature>
<dbReference type="Gene3D" id="3.30.70.1290">
    <property type="entry name" value="Transposase IS200-like"/>
    <property type="match status" value="1"/>
</dbReference>
<dbReference type="EMBL" id="MFDT01000041">
    <property type="protein sequence ID" value="OGE64776.1"/>
    <property type="molecule type" value="Genomic_DNA"/>
</dbReference>
<evidence type="ECO:0000313" key="2">
    <source>
        <dbReference type="EMBL" id="OGE64776.1"/>
    </source>
</evidence>
<dbReference type="SMART" id="SM01321">
    <property type="entry name" value="Y1_Tnp"/>
    <property type="match status" value="1"/>
</dbReference>
<dbReference type="SUPFAM" id="SSF143422">
    <property type="entry name" value="Transposase IS200-like"/>
    <property type="match status" value="1"/>
</dbReference>
<dbReference type="GO" id="GO:0006313">
    <property type="term" value="P:DNA transposition"/>
    <property type="evidence" value="ECO:0007669"/>
    <property type="project" value="InterPro"/>
</dbReference>
<dbReference type="PANTHER" id="PTHR34322">
    <property type="entry name" value="TRANSPOSASE, Y1_TNP DOMAIN-CONTAINING"/>
    <property type="match status" value="1"/>
</dbReference>
<sequence>MPGRTTPLVIGEYYHIFNRGNEKRNIFTQPRDYKRFLKTFHYYQFTGPKPSFSRFAKSDLNSFKPNQDKKLVEIICYCLMPNHFHFLVRQLKEKGISVFISQLCNSYTKYFNTKYTRVGALLQGAFKSVRVETDEQLVHLSRYIHLNPIVSGLTKNLNLYPWSSYHEYLTSNGIICSKNIVLDLFPSNKKYQEFVEAQVDYGTTLEILKHRVIDIND</sequence>
<evidence type="ECO:0000313" key="3">
    <source>
        <dbReference type="Proteomes" id="UP000178859"/>
    </source>
</evidence>
<gene>
    <name evidence="2" type="ORF">A3I48_00160</name>
</gene>
<accession>A0A1F5MHC9</accession>
<dbReference type="GO" id="GO:0004803">
    <property type="term" value="F:transposase activity"/>
    <property type="evidence" value="ECO:0007669"/>
    <property type="project" value="InterPro"/>
</dbReference>
<dbReference type="Pfam" id="PF01797">
    <property type="entry name" value="Y1_Tnp"/>
    <property type="match status" value="1"/>
</dbReference>
<comment type="caution">
    <text evidence="2">The sequence shown here is derived from an EMBL/GenBank/DDBJ whole genome shotgun (WGS) entry which is preliminary data.</text>
</comment>
<dbReference type="InterPro" id="IPR002686">
    <property type="entry name" value="Transposase_17"/>
</dbReference>
<organism evidence="2 3">
    <name type="scientific">Candidatus Daviesbacteria bacterium RIFCSPLOWO2_02_FULL_36_7</name>
    <dbReference type="NCBI Taxonomy" id="1797792"/>
    <lineage>
        <taxon>Bacteria</taxon>
        <taxon>Candidatus Daviesiibacteriota</taxon>
    </lineage>
</organism>
<dbReference type="PANTHER" id="PTHR34322:SF2">
    <property type="entry name" value="TRANSPOSASE IS200-LIKE DOMAIN-CONTAINING PROTEIN"/>
    <property type="match status" value="1"/>
</dbReference>
<evidence type="ECO:0000259" key="1">
    <source>
        <dbReference type="SMART" id="SM01321"/>
    </source>
</evidence>
<dbReference type="AlphaFoldDB" id="A0A1F5MHC9"/>
<proteinExistence type="predicted"/>
<name>A0A1F5MHC9_9BACT</name>
<protein>
    <recommendedName>
        <fullName evidence="1">Transposase IS200-like domain-containing protein</fullName>
    </recommendedName>
</protein>
<reference evidence="2 3" key="1">
    <citation type="journal article" date="2016" name="Nat. Commun.">
        <title>Thousands of microbial genomes shed light on interconnected biogeochemical processes in an aquifer system.</title>
        <authorList>
            <person name="Anantharaman K."/>
            <person name="Brown C.T."/>
            <person name="Hug L.A."/>
            <person name="Sharon I."/>
            <person name="Castelle C.J."/>
            <person name="Probst A.J."/>
            <person name="Thomas B.C."/>
            <person name="Singh A."/>
            <person name="Wilkins M.J."/>
            <person name="Karaoz U."/>
            <person name="Brodie E.L."/>
            <person name="Williams K.H."/>
            <person name="Hubbard S.S."/>
            <person name="Banfield J.F."/>
        </authorList>
    </citation>
    <scope>NUCLEOTIDE SEQUENCE [LARGE SCALE GENOMIC DNA]</scope>
</reference>
<dbReference type="InterPro" id="IPR036515">
    <property type="entry name" value="Transposase_17_sf"/>
</dbReference>
<dbReference type="GO" id="GO:0003677">
    <property type="term" value="F:DNA binding"/>
    <property type="evidence" value="ECO:0007669"/>
    <property type="project" value="InterPro"/>
</dbReference>
<dbReference type="Proteomes" id="UP000178859">
    <property type="component" value="Unassembled WGS sequence"/>
</dbReference>